<keyword evidence="5 9" id="KW-0479">Metal-binding</keyword>
<dbReference type="Gene3D" id="3.30.1600.10">
    <property type="entry name" value="SIR2/SIRT2 'Small Domain"/>
    <property type="match status" value="1"/>
</dbReference>
<dbReference type="VEuPathDB" id="FungiDB:SeMB42_g01861"/>
<feature type="binding site" evidence="9">
    <location>
        <position position="231"/>
    </location>
    <ligand>
        <name>Zn(2+)</name>
        <dbReference type="ChEBI" id="CHEBI:29105"/>
    </ligand>
</feature>
<evidence type="ECO:0000256" key="11">
    <source>
        <dbReference type="SAM" id="MobiDB-lite"/>
    </source>
</evidence>
<evidence type="ECO:0000256" key="5">
    <source>
        <dbReference type="ARBA" id="ARBA00022723"/>
    </source>
</evidence>
<feature type="coiled-coil region" evidence="10">
    <location>
        <begin position="410"/>
        <end position="466"/>
    </location>
</feature>
<evidence type="ECO:0000256" key="7">
    <source>
        <dbReference type="ARBA" id="ARBA00023027"/>
    </source>
</evidence>
<name>A0A507D7C3_9FUNG</name>
<reference evidence="13 14" key="1">
    <citation type="journal article" date="2019" name="Sci. Rep.">
        <title>Comparative genomics of chytrid fungi reveal insights into the obligate biotrophic and pathogenic lifestyle of Synchytrium endobioticum.</title>
        <authorList>
            <person name="van de Vossenberg B.T.L.H."/>
            <person name="Warris S."/>
            <person name="Nguyen H.D.T."/>
            <person name="van Gent-Pelzer M.P.E."/>
            <person name="Joly D.L."/>
            <person name="van de Geest H.C."/>
            <person name="Bonants P.J.M."/>
            <person name="Smith D.S."/>
            <person name="Levesque C.A."/>
            <person name="van der Lee T.A.J."/>
        </authorList>
    </citation>
    <scope>NUCLEOTIDE SEQUENCE [LARGE SCALE GENOMIC DNA]</scope>
    <source>
        <strain evidence="13 14">LEV6574</strain>
    </source>
</reference>
<evidence type="ECO:0000313" key="13">
    <source>
        <dbReference type="EMBL" id="TPX46730.1"/>
    </source>
</evidence>
<dbReference type="GO" id="GO:0007059">
    <property type="term" value="P:chromosome segregation"/>
    <property type="evidence" value="ECO:0007669"/>
    <property type="project" value="InterPro"/>
</dbReference>
<evidence type="ECO:0000256" key="4">
    <source>
        <dbReference type="ARBA" id="ARBA00022679"/>
    </source>
</evidence>
<protein>
    <recommendedName>
        <fullName evidence="12">Deacetylase sirtuin-type domain-containing protein</fullName>
    </recommendedName>
</protein>
<feature type="region of interest" description="Disordered" evidence="11">
    <location>
        <begin position="502"/>
        <end position="542"/>
    </location>
</feature>
<dbReference type="InterPro" id="IPR042031">
    <property type="entry name" value="SKA1_MBD_sf"/>
</dbReference>
<feature type="compositionally biased region" description="Basic and acidic residues" evidence="11">
    <location>
        <begin position="21"/>
        <end position="36"/>
    </location>
</feature>
<dbReference type="GO" id="GO:0017136">
    <property type="term" value="F:histone deacetylase activity, NAD-dependent"/>
    <property type="evidence" value="ECO:0007669"/>
    <property type="project" value="TreeGrafter"/>
</dbReference>
<evidence type="ECO:0000256" key="3">
    <source>
        <dbReference type="ARBA" id="ARBA00006924"/>
    </source>
</evidence>
<evidence type="ECO:0000259" key="12">
    <source>
        <dbReference type="PROSITE" id="PS50305"/>
    </source>
</evidence>
<evidence type="ECO:0000256" key="6">
    <source>
        <dbReference type="ARBA" id="ARBA00022833"/>
    </source>
</evidence>
<dbReference type="GO" id="GO:0051301">
    <property type="term" value="P:cell division"/>
    <property type="evidence" value="ECO:0007669"/>
    <property type="project" value="InterPro"/>
</dbReference>
<dbReference type="GO" id="GO:0005634">
    <property type="term" value="C:nucleus"/>
    <property type="evidence" value="ECO:0007669"/>
    <property type="project" value="TreeGrafter"/>
</dbReference>
<keyword evidence="8 10" id="KW-0175">Coiled coil</keyword>
<dbReference type="OrthoDB" id="420264at2759"/>
<feature type="binding site" evidence="9">
    <location>
        <position position="234"/>
    </location>
    <ligand>
        <name>Zn(2+)</name>
        <dbReference type="ChEBI" id="CHEBI:29105"/>
    </ligand>
</feature>
<dbReference type="SUPFAM" id="SSF52467">
    <property type="entry name" value="DHS-like NAD/FAD-binding domain"/>
    <property type="match status" value="1"/>
</dbReference>
<feature type="binding site" evidence="9">
    <location>
        <position position="201"/>
    </location>
    <ligand>
        <name>Zn(2+)</name>
        <dbReference type="ChEBI" id="CHEBI:29105"/>
    </ligand>
</feature>
<gene>
    <name evidence="13" type="ORF">SeLEV6574_g03080</name>
</gene>
<dbReference type="PANTHER" id="PTHR11085:SF6">
    <property type="entry name" value="NAD-DEPENDENT PROTEIN DEACETYLASE SIRTUIN-2"/>
    <property type="match status" value="1"/>
</dbReference>
<dbReference type="AlphaFoldDB" id="A0A507D7C3"/>
<feature type="active site" description="Proton acceptor" evidence="9">
    <location>
        <position position="193"/>
    </location>
</feature>
<keyword evidence="7" id="KW-0520">NAD</keyword>
<dbReference type="CDD" id="cd01408">
    <property type="entry name" value="SIRT1"/>
    <property type="match status" value="1"/>
</dbReference>
<dbReference type="GO" id="GO:0070403">
    <property type="term" value="F:NAD+ binding"/>
    <property type="evidence" value="ECO:0007669"/>
    <property type="project" value="InterPro"/>
</dbReference>
<dbReference type="InterPro" id="IPR029035">
    <property type="entry name" value="DHS-like_NAD/FAD-binding_dom"/>
</dbReference>
<dbReference type="FunFam" id="1.10.10.1890:FF:000002">
    <property type="entry name" value="Spindle and kinetochore-associated protein 1"/>
    <property type="match status" value="1"/>
</dbReference>
<evidence type="ECO:0000313" key="14">
    <source>
        <dbReference type="Proteomes" id="UP000320475"/>
    </source>
</evidence>
<comment type="similarity">
    <text evidence="2">Belongs to the SKA1 family.</text>
</comment>
<dbReference type="Proteomes" id="UP000320475">
    <property type="component" value="Unassembled WGS sequence"/>
</dbReference>
<evidence type="ECO:0000256" key="1">
    <source>
        <dbReference type="ARBA" id="ARBA00001947"/>
    </source>
</evidence>
<feature type="region of interest" description="Disordered" evidence="11">
    <location>
        <begin position="1"/>
        <end position="37"/>
    </location>
</feature>
<dbReference type="EMBL" id="QEAM01000096">
    <property type="protein sequence ID" value="TPX46730.1"/>
    <property type="molecule type" value="Genomic_DNA"/>
</dbReference>
<sequence>MSSQNDHANEASANQSELEPELERLQQSDDSHHKPDDDMDVVRWLLASLSIDTKPSSASSLRAVLEGPTIESIAHYIKTSQPNKWIVMTGAGISTGAGIPDFRTPGTGLYSNLQKYNLPFPEAIFQISYFLGNPEPFYLLAKEMWPGTFKPTLGHYLIRLLAEKNVLLRNFTQNIDTLERVTGIQPDYLVEAHGSFGSAQCAGSQSSSKCGTKVPIEQVRDAVYKGSIPKCPNCYGLVKPDIVFFGESLPQRFFQLSRTDFRQCDLLIVIGTSLQVQPFASLIDRVPDHVPRLLINLEQVGDYGSKYEGFDFSHRLQAHCRDAIFLGTSDDGCLKLAELLGWDADLKKLIETHHATLEQEQAILAESRNCNNGAGNDQLAHSIVTDIIASADLSTCSEDQPRFRAQHRTMNQLEAAIAQTSSELRTLASLLPHNSEINPHLLKARVADLDAALQQVETQIANTRALVCAERELLAAGSGVLRATIGEQRALLAHVLANLPKHLPRQPPETASTHKRALASADSKANKENEPAGSKKTVKKKPVGAANGHAALDLKVPVPTAVAYLTVSEYDAVPKYMIGRLTRDKINDLIAELNKIFDAKATLLRNTPSKLSKEARERYWEHRALITDEVKNRCFIIEKDIKEYAPQGCQFKLDPSGRSVISVLRHLNRIKEMRGGGCTRFVLM</sequence>
<comment type="cofactor">
    <cofactor evidence="1">
        <name>Zn(2+)</name>
        <dbReference type="ChEBI" id="CHEBI:29105"/>
    </cofactor>
</comment>
<proteinExistence type="inferred from homology"/>
<keyword evidence="6 9" id="KW-0862">Zinc</keyword>
<evidence type="ECO:0000256" key="8">
    <source>
        <dbReference type="ARBA" id="ARBA00023054"/>
    </source>
</evidence>
<evidence type="ECO:0000256" key="9">
    <source>
        <dbReference type="PROSITE-ProRule" id="PRU00236"/>
    </source>
</evidence>
<dbReference type="Pfam" id="PF07160">
    <property type="entry name" value="SKA1"/>
    <property type="match status" value="1"/>
</dbReference>
<feature type="binding site" evidence="9">
    <location>
        <position position="210"/>
    </location>
    <ligand>
        <name>Zn(2+)</name>
        <dbReference type="ChEBI" id="CHEBI:29105"/>
    </ligand>
</feature>
<evidence type="ECO:0000256" key="2">
    <source>
        <dbReference type="ARBA" id="ARBA00006836"/>
    </source>
</evidence>
<feature type="compositionally biased region" description="Polar residues" evidence="11">
    <location>
        <begin position="1"/>
        <end position="17"/>
    </location>
</feature>
<organism evidence="13 14">
    <name type="scientific">Synchytrium endobioticum</name>
    <dbReference type="NCBI Taxonomy" id="286115"/>
    <lineage>
        <taxon>Eukaryota</taxon>
        <taxon>Fungi</taxon>
        <taxon>Fungi incertae sedis</taxon>
        <taxon>Chytridiomycota</taxon>
        <taxon>Chytridiomycota incertae sedis</taxon>
        <taxon>Chytridiomycetes</taxon>
        <taxon>Synchytriales</taxon>
        <taxon>Synchytriaceae</taxon>
        <taxon>Synchytrium</taxon>
    </lineage>
</organism>
<dbReference type="InterPro" id="IPR026590">
    <property type="entry name" value="Ssirtuin_cat_dom"/>
</dbReference>
<dbReference type="InterPro" id="IPR003000">
    <property type="entry name" value="Sirtuin"/>
</dbReference>
<dbReference type="PROSITE" id="PS50305">
    <property type="entry name" value="SIRTUIN"/>
    <property type="match status" value="1"/>
</dbReference>
<keyword evidence="4" id="KW-0808">Transferase</keyword>
<comment type="caution">
    <text evidence="13">The sequence shown here is derived from an EMBL/GenBank/DDBJ whole genome shotgun (WGS) entry which is preliminary data.</text>
</comment>
<dbReference type="InterPro" id="IPR026591">
    <property type="entry name" value="Sirtuin_cat_small_dom_sf"/>
</dbReference>
<dbReference type="Gene3D" id="1.10.10.1890">
    <property type="entry name" value="Ska1 microtubule binding domain-like"/>
    <property type="match status" value="1"/>
</dbReference>
<comment type="similarity">
    <text evidence="3">Belongs to the sirtuin family. Class I subfamily.</text>
</comment>
<dbReference type="Pfam" id="PF02146">
    <property type="entry name" value="SIR2"/>
    <property type="match status" value="1"/>
</dbReference>
<dbReference type="GO" id="GO:0046872">
    <property type="term" value="F:metal ion binding"/>
    <property type="evidence" value="ECO:0007669"/>
    <property type="project" value="UniProtKB-KW"/>
</dbReference>
<dbReference type="PANTHER" id="PTHR11085">
    <property type="entry name" value="NAD-DEPENDENT PROTEIN DEACYLASE SIRTUIN-5, MITOCHONDRIAL-RELATED"/>
    <property type="match status" value="1"/>
</dbReference>
<dbReference type="InterPro" id="IPR009829">
    <property type="entry name" value="SKA1"/>
</dbReference>
<evidence type="ECO:0000256" key="10">
    <source>
        <dbReference type="SAM" id="Coils"/>
    </source>
</evidence>
<dbReference type="Gene3D" id="3.40.50.1220">
    <property type="entry name" value="TPP-binding domain"/>
    <property type="match status" value="1"/>
</dbReference>
<feature type="domain" description="Deacetylase sirtuin-type" evidence="12">
    <location>
        <begin position="63"/>
        <end position="343"/>
    </location>
</feature>
<dbReference type="GO" id="GO:0008017">
    <property type="term" value="F:microtubule binding"/>
    <property type="evidence" value="ECO:0007669"/>
    <property type="project" value="InterPro"/>
</dbReference>
<accession>A0A507D7C3</accession>
<dbReference type="InterPro" id="IPR050134">
    <property type="entry name" value="NAD-dep_sirtuin_deacylases"/>
</dbReference>